<keyword evidence="2" id="KW-0732">Signal</keyword>
<keyword evidence="1" id="KW-0812">Transmembrane</keyword>
<dbReference type="PANTHER" id="PTHR34220">
    <property type="entry name" value="SENSOR HISTIDINE KINASE YPDA"/>
    <property type="match status" value="1"/>
</dbReference>
<comment type="caution">
    <text evidence="4">The sequence shown here is derived from an EMBL/GenBank/DDBJ whole genome shotgun (WGS) entry which is preliminary data.</text>
</comment>
<dbReference type="InterPro" id="IPR036890">
    <property type="entry name" value="HATPase_C_sf"/>
</dbReference>
<dbReference type="InterPro" id="IPR005467">
    <property type="entry name" value="His_kinase_dom"/>
</dbReference>
<feature type="domain" description="Histidine kinase" evidence="3">
    <location>
        <begin position="448"/>
        <end position="544"/>
    </location>
</feature>
<dbReference type="GO" id="GO:0016020">
    <property type="term" value="C:membrane"/>
    <property type="evidence" value="ECO:0007669"/>
    <property type="project" value="InterPro"/>
</dbReference>
<evidence type="ECO:0000259" key="3">
    <source>
        <dbReference type="PROSITE" id="PS50109"/>
    </source>
</evidence>
<keyword evidence="4" id="KW-0808">Transferase</keyword>
<dbReference type="InterPro" id="IPR050640">
    <property type="entry name" value="Bact_2-comp_sensor_kinase"/>
</dbReference>
<keyword evidence="4" id="KW-0418">Kinase</keyword>
<dbReference type="InterPro" id="IPR010559">
    <property type="entry name" value="Sig_transdc_His_kin_internal"/>
</dbReference>
<evidence type="ECO:0000313" key="4">
    <source>
        <dbReference type="EMBL" id="MPR36965.1"/>
    </source>
</evidence>
<evidence type="ECO:0000313" key="5">
    <source>
        <dbReference type="Proteomes" id="UP000479293"/>
    </source>
</evidence>
<dbReference type="SUPFAM" id="SSF55874">
    <property type="entry name" value="ATPase domain of HSP90 chaperone/DNA topoisomerase II/histidine kinase"/>
    <property type="match status" value="1"/>
</dbReference>
<keyword evidence="1" id="KW-1133">Transmembrane helix</keyword>
<dbReference type="RefSeq" id="WP_152765323.1">
    <property type="nucleotide sequence ID" value="NZ_WHLY01000002.1"/>
</dbReference>
<evidence type="ECO:0000256" key="1">
    <source>
        <dbReference type="SAM" id="Phobius"/>
    </source>
</evidence>
<evidence type="ECO:0000256" key="2">
    <source>
        <dbReference type="SAM" id="SignalP"/>
    </source>
</evidence>
<dbReference type="GO" id="GO:0000155">
    <property type="term" value="F:phosphorelay sensor kinase activity"/>
    <property type="evidence" value="ECO:0007669"/>
    <property type="project" value="InterPro"/>
</dbReference>
<dbReference type="PROSITE" id="PS50109">
    <property type="entry name" value="HIS_KIN"/>
    <property type="match status" value="1"/>
</dbReference>
<keyword evidence="5" id="KW-1185">Reference proteome</keyword>
<feature type="signal peptide" evidence="2">
    <location>
        <begin position="1"/>
        <end position="20"/>
    </location>
</feature>
<name>A0A7C9F642_9BACT</name>
<keyword evidence="1" id="KW-0472">Membrane</keyword>
<feature type="transmembrane region" description="Helical" evidence="1">
    <location>
        <begin position="311"/>
        <end position="331"/>
    </location>
</feature>
<feature type="chain" id="PRO_5028961842" evidence="2">
    <location>
        <begin position="21"/>
        <end position="545"/>
    </location>
</feature>
<dbReference type="PANTHER" id="PTHR34220:SF7">
    <property type="entry name" value="SENSOR HISTIDINE KINASE YPDA"/>
    <property type="match status" value="1"/>
</dbReference>
<dbReference type="Proteomes" id="UP000479293">
    <property type="component" value="Unassembled WGS sequence"/>
</dbReference>
<dbReference type="Pfam" id="PF02518">
    <property type="entry name" value="HATPase_c"/>
    <property type="match status" value="1"/>
</dbReference>
<dbReference type="Pfam" id="PF06580">
    <property type="entry name" value="His_kinase"/>
    <property type="match status" value="1"/>
</dbReference>
<sequence>MKKAVLFLLLLLTTAQAVRAQIDWGAYSQSFPDGALDDPATVAIIAAVPKPNDSFWIITANPTEAYYKFSDDPSSQQVPMEHIIARNSFDSAPVHFFLHGVNPQNASGYQFRVREYPDARVLVPWKNADRFTDSSLVKSSGLPAMTYLGGYKAPLGHTIIVEVRQTNPQRIIGVSVIRWVSIKPNITNVYTSDNLDAFLKKLQHPWASQSDPAHESRPSGLLKLPAPHNNLILYLGADIIDKEQLQYELRKNGRVMIPWKNNDFENSFIWLKDNEPGVYQLHIRYAVQPQHVTDYDFEVEPAWYQSLSFKIMLGIFLAACFGAVYFMLLFIRQKQKASRELAKKTRLQLELKTIYAQLNPHFVFNALSSIQGLINQQDIQGANRYLADFARLMRESLTNSSREEISLHEEVQGLETYLKLERLRFGFTYQISLDDAIQPYESSIPALLLQPLVENAVKHGASALGKAGQVDIRFEKRDEMMIVRISDNGKGYPDEASTGGFGLKLTRDRIELMNQLNPVQPIQLEITARSPAGTEVILRFNHWFA</sequence>
<dbReference type="AlphaFoldDB" id="A0A7C9F642"/>
<accession>A0A7C9F642</accession>
<reference evidence="4 5" key="1">
    <citation type="submission" date="2019-10" db="EMBL/GenBank/DDBJ databases">
        <title>Draft Genome Sequence of Cytophagaceae sp. SJW1-29.</title>
        <authorList>
            <person name="Choi A."/>
        </authorList>
    </citation>
    <scope>NUCLEOTIDE SEQUENCE [LARGE SCALE GENOMIC DNA]</scope>
    <source>
        <strain evidence="4 5">SJW1-29</strain>
    </source>
</reference>
<proteinExistence type="predicted"/>
<dbReference type="Gene3D" id="3.30.565.10">
    <property type="entry name" value="Histidine kinase-like ATPase, C-terminal domain"/>
    <property type="match status" value="1"/>
</dbReference>
<protein>
    <submittedName>
        <fullName evidence="4">Histidine kinase</fullName>
    </submittedName>
</protein>
<organism evidence="4 5">
    <name type="scientific">Salmonirosea aquatica</name>
    <dbReference type="NCBI Taxonomy" id="2654236"/>
    <lineage>
        <taxon>Bacteria</taxon>
        <taxon>Pseudomonadati</taxon>
        <taxon>Bacteroidota</taxon>
        <taxon>Cytophagia</taxon>
        <taxon>Cytophagales</taxon>
        <taxon>Spirosomataceae</taxon>
        <taxon>Salmonirosea</taxon>
    </lineage>
</organism>
<gene>
    <name evidence="4" type="ORF">GBK04_27430</name>
</gene>
<dbReference type="EMBL" id="WHLY01000002">
    <property type="protein sequence ID" value="MPR36965.1"/>
    <property type="molecule type" value="Genomic_DNA"/>
</dbReference>
<dbReference type="InterPro" id="IPR003594">
    <property type="entry name" value="HATPase_dom"/>
</dbReference>